<keyword evidence="9" id="KW-1185">Reference proteome</keyword>
<keyword evidence="1" id="KW-0677">Repeat</keyword>
<organism evidence="8 9">
    <name type="scientific">Nepenthes gracilis</name>
    <name type="common">Slender pitcher plant</name>
    <dbReference type="NCBI Taxonomy" id="150966"/>
    <lineage>
        <taxon>Eukaryota</taxon>
        <taxon>Viridiplantae</taxon>
        <taxon>Streptophyta</taxon>
        <taxon>Embryophyta</taxon>
        <taxon>Tracheophyta</taxon>
        <taxon>Spermatophyta</taxon>
        <taxon>Magnoliopsida</taxon>
        <taxon>eudicotyledons</taxon>
        <taxon>Gunneridae</taxon>
        <taxon>Pentapetalae</taxon>
        <taxon>Caryophyllales</taxon>
        <taxon>Nepenthaceae</taxon>
        <taxon>Nepenthes</taxon>
    </lineage>
</organism>
<keyword evidence="3" id="KW-0611">Plant defense</keyword>
<evidence type="ECO:0000256" key="3">
    <source>
        <dbReference type="ARBA" id="ARBA00022821"/>
    </source>
</evidence>
<accession>A0AAD3TEK2</accession>
<dbReference type="Gene3D" id="1.20.5.4130">
    <property type="match status" value="1"/>
</dbReference>
<dbReference type="CDD" id="cd14798">
    <property type="entry name" value="RX-CC_like"/>
    <property type="match status" value="1"/>
</dbReference>
<dbReference type="PRINTS" id="PR00364">
    <property type="entry name" value="DISEASERSIST"/>
</dbReference>
<keyword evidence="2" id="KW-0547">Nucleotide-binding</keyword>
<dbReference type="InterPro" id="IPR038005">
    <property type="entry name" value="RX-like_CC"/>
</dbReference>
<dbReference type="FunFam" id="3.40.50.300:FF:001091">
    <property type="entry name" value="Probable disease resistance protein At1g61300"/>
    <property type="match status" value="1"/>
</dbReference>
<dbReference type="InterPro" id="IPR002182">
    <property type="entry name" value="NB-ARC"/>
</dbReference>
<evidence type="ECO:0000259" key="6">
    <source>
        <dbReference type="Pfam" id="PF23559"/>
    </source>
</evidence>
<dbReference type="InterPro" id="IPR032675">
    <property type="entry name" value="LRR_dom_sf"/>
</dbReference>
<dbReference type="Proteomes" id="UP001279734">
    <property type="component" value="Unassembled WGS sequence"/>
</dbReference>
<dbReference type="InterPro" id="IPR058922">
    <property type="entry name" value="WHD_DRP"/>
</dbReference>
<dbReference type="FunFam" id="1.10.8.430:FF:000003">
    <property type="entry name" value="Probable disease resistance protein At5g66910"/>
    <property type="match status" value="1"/>
</dbReference>
<dbReference type="InterPro" id="IPR044974">
    <property type="entry name" value="Disease_R_plants"/>
</dbReference>
<name>A0AAD3TEK2_NEPGR</name>
<dbReference type="Pfam" id="PF23598">
    <property type="entry name" value="LRR_14"/>
    <property type="match status" value="1"/>
</dbReference>
<evidence type="ECO:0000313" key="9">
    <source>
        <dbReference type="Proteomes" id="UP001279734"/>
    </source>
</evidence>
<dbReference type="GO" id="GO:0098542">
    <property type="term" value="P:defense response to other organism"/>
    <property type="evidence" value="ECO:0007669"/>
    <property type="project" value="TreeGrafter"/>
</dbReference>
<evidence type="ECO:0000259" key="5">
    <source>
        <dbReference type="Pfam" id="PF18052"/>
    </source>
</evidence>
<dbReference type="Gene3D" id="1.10.10.10">
    <property type="entry name" value="Winged helix-like DNA-binding domain superfamily/Winged helix DNA-binding domain"/>
    <property type="match status" value="1"/>
</dbReference>
<dbReference type="Pfam" id="PF18052">
    <property type="entry name" value="Rx_N"/>
    <property type="match status" value="1"/>
</dbReference>
<evidence type="ECO:0000259" key="4">
    <source>
        <dbReference type="Pfam" id="PF00931"/>
    </source>
</evidence>
<evidence type="ECO:0000256" key="1">
    <source>
        <dbReference type="ARBA" id="ARBA00022737"/>
    </source>
</evidence>
<sequence>MSFESAVVSFVIQKLGDMLIEEAKFLSGVEDQVQSLKREFEWMQSYLKDVDEQEEEGNERLHRRISKIRKIAYDAEDLIESLIIEGAATKRETLLKRCACFFNCLVRTHKVGTEIEAIKMRVHESTEMLQKYQAGGQDGRIQKRLRRSYPHSNDDYVVGLEGDIKMLVEQMIGEKNQAKVLCIVGMGGSGKTTLARKLYNHETVKQYFHCQAWVSVSQEWNTQHILVEILRQAAGITQKTDEMVSIEGLVDKLQDYLKHKLYLIVLDDVWKKDALEDMLPAFPFGNKGSKVIITTRNREVFEFPNLLHFFHEPRRLTEDESWELFSKIALNHNECIDDYQQIGDFEKLGKEMLKKCEGLPLAIIALGGLLGAKGTTEEWEKVSKVVSSKVMGGRGTHTYGTVKDMLALSYQDLPYDLKPCFLYVALFPEDSEIRVSILKKMWISEGFIMSQEETLEEAARECLDELIQRCVVQVATRNYAGKVKTIRIHDLMRDLCIKKAKELNFLEVFHRSAAPLELNEDVTRSQSRRCIIYSYSSMCVQFGTQNFHLRSLFLYGPALVGFNSYSPHQPRGTLSLELVHKNFRLLRVLNIVGFKTSDGIIPVEIGNLIHLRYLRIMWTNIRELPESIGNLRNLLTLDYRLVECFPYKVRVPNVLWKLERLRHLFLPWGMPSITVLKLSTLKSLQILSGVTGGNWMLNEMLTLSPSVKRLVIRGISRKEQLMAVFSMSSIILDQLYNLYMDWHNCDEKLKLQNLELLCHCQNLRKLQLDGRIGEEPSPVQFPSNLKKITLCYTNLTLPVTMENLGRLANLKYIHLSWDSYMGTKWTCRAGEFPQLEWLGIRGLHNLEEWRVERGAMSRLTELEIYDCRKLKELSEGLKFIGSLRRLVIHLMPEAFCRRLQQEDLHIIQHIPTVRIKAR</sequence>
<evidence type="ECO:0000259" key="7">
    <source>
        <dbReference type="Pfam" id="PF23598"/>
    </source>
</evidence>
<dbReference type="Gene3D" id="3.80.10.10">
    <property type="entry name" value="Ribonuclease Inhibitor"/>
    <property type="match status" value="1"/>
</dbReference>
<dbReference type="AlphaFoldDB" id="A0AAD3TEK2"/>
<dbReference type="SUPFAM" id="SSF52540">
    <property type="entry name" value="P-loop containing nucleoside triphosphate hydrolases"/>
    <property type="match status" value="1"/>
</dbReference>
<proteinExistence type="predicted"/>
<dbReference type="InterPro" id="IPR041118">
    <property type="entry name" value="Rx_N"/>
</dbReference>
<dbReference type="Gene3D" id="3.40.50.300">
    <property type="entry name" value="P-loop containing nucleotide triphosphate hydrolases"/>
    <property type="match status" value="1"/>
</dbReference>
<dbReference type="Pfam" id="PF00931">
    <property type="entry name" value="NB-ARC"/>
    <property type="match status" value="1"/>
</dbReference>
<reference evidence="8" key="1">
    <citation type="submission" date="2023-05" db="EMBL/GenBank/DDBJ databases">
        <title>Nepenthes gracilis genome sequencing.</title>
        <authorList>
            <person name="Fukushima K."/>
        </authorList>
    </citation>
    <scope>NUCLEOTIDE SEQUENCE</scope>
    <source>
        <strain evidence="8">SING2019-196</strain>
    </source>
</reference>
<dbReference type="GO" id="GO:0043531">
    <property type="term" value="F:ADP binding"/>
    <property type="evidence" value="ECO:0007669"/>
    <property type="project" value="InterPro"/>
</dbReference>
<feature type="domain" description="Disease resistance N-terminal" evidence="5">
    <location>
        <begin position="7"/>
        <end position="91"/>
    </location>
</feature>
<dbReference type="Pfam" id="PF23559">
    <property type="entry name" value="WHD_DRP"/>
    <property type="match status" value="1"/>
</dbReference>
<dbReference type="InterPro" id="IPR055414">
    <property type="entry name" value="LRR_R13L4/SHOC2-like"/>
</dbReference>
<dbReference type="PANTHER" id="PTHR23155:SF1185">
    <property type="entry name" value="DISEASE RESISTANCE RPP8-LIKE PROTEIN 3-RELATED"/>
    <property type="match status" value="1"/>
</dbReference>
<feature type="domain" description="NB-ARC" evidence="4">
    <location>
        <begin position="168"/>
        <end position="333"/>
    </location>
</feature>
<dbReference type="Gene3D" id="1.10.8.430">
    <property type="entry name" value="Helical domain of apoptotic protease-activating factors"/>
    <property type="match status" value="1"/>
</dbReference>
<feature type="domain" description="Disease resistance R13L4/SHOC-2-like LRR" evidence="7">
    <location>
        <begin position="581"/>
        <end position="894"/>
    </location>
</feature>
<dbReference type="InterPro" id="IPR036388">
    <property type="entry name" value="WH-like_DNA-bd_sf"/>
</dbReference>
<comment type="caution">
    <text evidence="8">The sequence shown here is derived from an EMBL/GenBank/DDBJ whole genome shotgun (WGS) entry which is preliminary data.</text>
</comment>
<dbReference type="FunFam" id="1.10.10.10:FF:000322">
    <property type="entry name" value="Probable disease resistance protein At1g63360"/>
    <property type="match status" value="1"/>
</dbReference>
<protein>
    <submittedName>
        <fullName evidence="8">Uncharacterized protein</fullName>
    </submittedName>
</protein>
<dbReference type="InterPro" id="IPR042197">
    <property type="entry name" value="Apaf_helical"/>
</dbReference>
<evidence type="ECO:0000313" key="8">
    <source>
        <dbReference type="EMBL" id="GMH28150.1"/>
    </source>
</evidence>
<dbReference type="InterPro" id="IPR027417">
    <property type="entry name" value="P-loop_NTPase"/>
</dbReference>
<dbReference type="PANTHER" id="PTHR23155">
    <property type="entry name" value="DISEASE RESISTANCE PROTEIN RP"/>
    <property type="match status" value="1"/>
</dbReference>
<dbReference type="EMBL" id="BSYO01000034">
    <property type="protein sequence ID" value="GMH28150.1"/>
    <property type="molecule type" value="Genomic_DNA"/>
</dbReference>
<dbReference type="SUPFAM" id="SSF52058">
    <property type="entry name" value="L domain-like"/>
    <property type="match status" value="1"/>
</dbReference>
<feature type="domain" description="Disease resistance protein winged helix" evidence="6">
    <location>
        <begin position="426"/>
        <end position="496"/>
    </location>
</feature>
<evidence type="ECO:0000256" key="2">
    <source>
        <dbReference type="ARBA" id="ARBA00022741"/>
    </source>
</evidence>
<gene>
    <name evidence="8" type="ORF">Nepgr_029993</name>
</gene>